<name>A0A8S3DBR1_9BILA</name>
<evidence type="ECO:0000256" key="4">
    <source>
        <dbReference type="ARBA" id="ARBA00019905"/>
    </source>
</evidence>
<evidence type="ECO:0000256" key="5">
    <source>
        <dbReference type="ARBA" id="ARBA00030473"/>
    </source>
</evidence>
<evidence type="ECO:0000256" key="3">
    <source>
        <dbReference type="ARBA" id="ARBA00012757"/>
    </source>
</evidence>
<dbReference type="InterPro" id="IPR001661">
    <property type="entry name" value="Glyco_hydro_37"/>
</dbReference>
<feature type="non-terminal residue" evidence="7">
    <location>
        <position position="73"/>
    </location>
</feature>
<organism evidence="7 8">
    <name type="scientific">Rotaria magnacalcarata</name>
    <dbReference type="NCBI Taxonomy" id="392030"/>
    <lineage>
        <taxon>Eukaryota</taxon>
        <taxon>Metazoa</taxon>
        <taxon>Spiralia</taxon>
        <taxon>Gnathifera</taxon>
        <taxon>Rotifera</taxon>
        <taxon>Eurotatoria</taxon>
        <taxon>Bdelloidea</taxon>
        <taxon>Philodinida</taxon>
        <taxon>Philodinidae</taxon>
        <taxon>Rotaria</taxon>
    </lineage>
</organism>
<comment type="similarity">
    <text evidence="2">Belongs to the glycosyl hydrolase 37 family.</text>
</comment>
<dbReference type="EC" id="3.2.1.28" evidence="3"/>
<gene>
    <name evidence="7" type="ORF">SMN809_LOCUS56464</name>
</gene>
<sequence length="73" mass="8852">MLENFAYLIRTVGHIPNGNRYYYEGRSQPPFFSLMTELTSKTDKYKDELEKEYQFWMNKRSIKLDDGSILNRY</sequence>
<dbReference type="Gene3D" id="1.50.10.10">
    <property type="match status" value="1"/>
</dbReference>
<dbReference type="GO" id="GO:0005993">
    <property type="term" value="P:trehalose catabolic process"/>
    <property type="evidence" value="ECO:0007669"/>
    <property type="project" value="TreeGrafter"/>
</dbReference>
<dbReference type="AlphaFoldDB" id="A0A8S3DBR1"/>
<dbReference type="SUPFAM" id="SSF48208">
    <property type="entry name" value="Six-hairpin glycosidases"/>
    <property type="match status" value="1"/>
</dbReference>
<protein>
    <recommendedName>
        <fullName evidence="4">Trehalase</fullName>
        <ecNumber evidence="3">3.2.1.28</ecNumber>
    </recommendedName>
    <alternativeName>
        <fullName evidence="5">Alpha,alpha-trehalase</fullName>
    </alternativeName>
    <alternativeName>
        <fullName evidence="6">Alpha,alpha-trehalose glucohydrolase</fullName>
    </alternativeName>
</protein>
<dbReference type="Proteomes" id="UP000676336">
    <property type="component" value="Unassembled WGS sequence"/>
</dbReference>
<dbReference type="PANTHER" id="PTHR23403">
    <property type="entry name" value="TREHALASE"/>
    <property type="match status" value="1"/>
</dbReference>
<dbReference type="InterPro" id="IPR008928">
    <property type="entry name" value="6-hairpin_glycosidase_sf"/>
</dbReference>
<dbReference type="InterPro" id="IPR012341">
    <property type="entry name" value="6hp_glycosidase-like_sf"/>
</dbReference>
<evidence type="ECO:0000256" key="2">
    <source>
        <dbReference type="ARBA" id="ARBA00005615"/>
    </source>
</evidence>
<evidence type="ECO:0000313" key="7">
    <source>
        <dbReference type="EMBL" id="CAF4994343.1"/>
    </source>
</evidence>
<dbReference type="Pfam" id="PF01204">
    <property type="entry name" value="Trehalase"/>
    <property type="match status" value="1"/>
</dbReference>
<evidence type="ECO:0000313" key="8">
    <source>
        <dbReference type="Proteomes" id="UP000676336"/>
    </source>
</evidence>
<proteinExistence type="inferred from homology"/>
<comment type="catalytic activity">
    <reaction evidence="1">
        <text>alpha,alpha-trehalose + H2O = alpha-D-glucose + beta-D-glucose</text>
        <dbReference type="Rhea" id="RHEA:32675"/>
        <dbReference type="ChEBI" id="CHEBI:15377"/>
        <dbReference type="ChEBI" id="CHEBI:15903"/>
        <dbReference type="ChEBI" id="CHEBI:16551"/>
        <dbReference type="ChEBI" id="CHEBI:17925"/>
        <dbReference type="EC" id="3.2.1.28"/>
    </reaction>
</comment>
<reference evidence="7" key="1">
    <citation type="submission" date="2021-02" db="EMBL/GenBank/DDBJ databases">
        <authorList>
            <person name="Nowell W R."/>
        </authorList>
    </citation>
    <scope>NUCLEOTIDE SEQUENCE</scope>
</reference>
<evidence type="ECO:0000256" key="6">
    <source>
        <dbReference type="ARBA" id="ARBA00031637"/>
    </source>
</evidence>
<dbReference type="PANTHER" id="PTHR23403:SF1">
    <property type="entry name" value="TREHALASE"/>
    <property type="match status" value="1"/>
</dbReference>
<comment type="caution">
    <text evidence="7">The sequence shown here is derived from an EMBL/GenBank/DDBJ whole genome shotgun (WGS) entry which is preliminary data.</text>
</comment>
<evidence type="ECO:0000256" key="1">
    <source>
        <dbReference type="ARBA" id="ARBA00001576"/>
    </source>
</evidence>
<accession>A0A8S3DBR1</accession>
<dbReference type="GO" id="GO:0004555">
    <property type="term" value="F:alpha,alpha-trehalase activity"/>
    <property type="evidence" value="ECO:0007669"/>
    <property type="project" value="UniProtKB-EC"/>
</dbReference>
<dbReference type="EMBL" id="CAJOBI010201960">
    <property type="protein sequence ID" value="CAF4994343.1"/>
    <property type="molecule type" value="Genomic_DNA"/>
</dbReference>